<accession>K1PXQ5</accession>
<dbReference type="EMBL" id="JH815946">
    <property type="protein sequence ID" value="EKC23879.1"/>
    <property type="molecule type" value="Genomic_DNA"/>
</dbReference>
<dbReference type="GO" id="GO:0000209">
    <property type="term" value="P:protein polyubiquitination"/>
    <property type="evidence" value="ECO:0007669"/>
    <property type="project" value="TreeGrafter"/>
</dbReference>
<protein>
    <submittedName>
        <fullName evidence="2">Tripartite motif-containing protein 2</fullName>
    </submittedName>
</protein>
<proteinExistence type="predicted"/>
<sequence length="156" mass="17760">MITDDQKQAKVVRYSGSTVKQTIQYNDKGQPLYSSDTYPKYISENKNLDICVADNGACTVVVVNQAGKLRFTYTGTPSTTKEPFYPVGISTDSQSRILTADYNNDRIHILDQDGQFLRYIDNCHLQYPHSLSVDTRDNLFVGEHKTGKVKKIQYYM</sequence>
<dbReference type="InterPro" id="IPR001258">
    <property type="entry name" value="NHL_repeat"/>
</dbReference>
<dbReference type="SUPFAM" id="SSF101898">
    <property type="entry name" value="NHL repeat"/>
    <property type="match status" value="1"/>
</dbReference>
<dbReference type="AlphaFoldDB" id="K1PXQ5"/>
<dbReference type="InterPro" id="IPR011042">
    <property type="entry name" value="6-blade_b-propeller_TolB-like"/>
</dbReference>
<reference evidence="2" key="1">
    <citation type="journal article" date="2012" name="Nature">
        <title>The oyster genome reveals stress adaptation and complexity of shell formation.</title>
        <authorList>
            <person name="Zhang G."/>
            <person name="Fang X."/>
            <person name="Guo X."/>
            <person name="Li L."/>
            <person name="Luo R."/>
            <person name="Xu F."/>
            <person name="Yang P."/>
            <person name="Zhang L."/>
            <person name="Wang X."/>
            <person name="Qi H."/>
            <person name="Xiong Z."/>
            <person name="Que H."/>
            <person name="Xie Y."/>
            <person name="Holland P.W."/>
            <person name="Paps J."/>
            <person name="Zhu Y."/>
            <person name="Wu F."/>
            <person name="Chen Y."/>
            <person name="Wang J."/>
            <person name="Peng C."/>
            <person name="Meng J."/>
            <person name="Yang L."/>
            <person name="Liu J."/>
            <person name="Wen B."/>
            <person name="Zhang N."/>
            <person name="Huang Z."/>
            <person name="Zhu Q."/>
            <person name="Feng Y."/>
            <person name="Mount A."/>
            <person name="Hedgecock D."/>
            <person name="Xu Z."/>
            <person name="Liu Y."/>
            <person name="Domazet-Loso T."/>
            <person name="Du Y."/>
            <person name="Sun X."/>
            <person name="Zhang S."/>
            <person name="Liu B."/>
            <person name="Cheng P."/>
            <person name="Jiang X."/>
            <person name="Li J."/>
            <person name="Fan D."/>
            <person name="Wang W."/>
            <person name="Fu W."/>
            <person name="Wang T."/>
            <person name="Wang B."/>
            <person name="Zhang J."/>
            <person name="Peng Z."/>
            <person name="Li Y."/>
            <person name="Li N."/>
            <person name="Wang J."/>
            <person name="Chen M."/>
            <person name="He Y."/>
            <person name="Tan F."/>
            <person name="Song X."/>
            <person name="Zheng Q."/>
            <person name="Huang R."/>
            <person name="Yang H."/>
            <person name="Du X."/>
            <person name="Chen L."/>
            <person name="Yang M."/>
            <person name="Gaffney P.M."/>
            <person name="Wang S."/>
            <person name="Luo L."/>
            <person name="She Z."/>
            <person name="Ming Y."/>
            <person name="Huang W."/>
            <person name="Zhang S."/>
            <person name="Huang B."/>
            <person name="Zhang Y."/>
            <person name="Qu T."/>
            <person name="Ni P."/>
            <person name="Miao G."/>
            <person name="Wang J."/>
            <person name="Wang Q."/>
            <person name="Steinberg C.E."/>
            <person name="Wang H."/>
            <person name="Li N."/>
            <person name="Qian L."/>
            <person name="Zhang G."/>
            <person name="Li Y."/>
            <person name="Yang H."/>
            <person name="Liu X."/>
            <person name="Wang J."/>
            <person name="Yin Y."/>
            <person name="Wang J."/>
        </authorList>
    </citation>
    <scope>NUCLEOTIDE SEQUENCE [LARGE SCALE GENOMIC DNA]</scope>
    <source>
        <strain evidence="2">05x7-T-G4-1.051#20</strain>
    </source>
</reference>
<evidence type="ECO:0000313" key="2">
    <source>
        <dbReference type="EMBL" id="EKC23879.1"/>
    </source>
</evidence>
<dbReference type="InterPro" id="IPR050952">
    <property type="entry name" value="TRIM-NHL_E3_ligases"/>
</dbReference>
<gene>
    <name evidence="2" type="ORF">CGI_10005102</name>
</gene>
<dbReference type="PANTHER" id="PTHR24104:SF50">
    <property type="entry name" value="SMP-30_GLUCONOLACTONASE_LRE-LIKE REGION DOMAIN-CONTAINING PROTEIN"/>
    <property type="match status" value="1"/>
</dbReference>
<dbReference type="PANTHER" id="PTHR24104">
    <property type="entry name" value="E3 UBIQUITIN-PROTEIN LIGASE NHLRC1-RELATED"/>
    <property type="match status" value="1"/>
</dbReference>
<dbReference type="GO" id="GO:0043161">
    <property type="term" value="P:proteasome-mediated ubiquitin-dependent protein catabolic process"/>
    <property type="evidence" value="ECO:0007669"/>
    <property type="project" value="TreeGrafter"/>
</dbReference>
<name>K1PXQ5_MAGGI</name>
<dbReference type="PROSITE" id="PS51125">
    <property type="entry name" value="NHL"/>
    <property type="match status" value="1"/>
</dbReference>
<dbReference type="InParanoid" id="K1PXQ5"/>
<keyword evidence="1" id="KW-0677">Repeat</keyword>
<dbReference type="Gene3D" id="2.120.10.30">
    <property type="entry name" value="TolB, C-terminal domain"/>
    <property type="match status" value="1"/>
</dbReference>
<evidence type="ECO:0000256" key="1">
    <source>
        <dbReference type="ARBA" id="ARBA00022737"/>
    </source>
</evidence>
<dbReference type="GO" id="GO:0061630">
    <property type="term" value="F:ubiquitin protein ligase activity"/>
    <property type="evidence" value="ECO:0007669"/>
    <property type="project" value="TreeGrafter"/>
</dbReference>
<dbReference type="HOGENOM" id="CLU_007742_4_1_1"/>
<organism evidence="2">
    <name type="scientific">Magallana gigas</name>
    <name type="common">Pacific oyster</name>
    <name type="synonym">Crassostrea gigas</name>
    <dbReference type="NCBI Taxonomy" id="29159"/>
    <lineage>
        <taxon>Eukaryota</taxon>
        <taxon>Metazoa</taxon>
        <taxon>Spiralia</taxon>
        <taxon>Lophotrochozoa</taxon>
        <taxon>Mollusca</taxon>
        <taxon>Bivalvia</taxon>
        <taxon>Autobranchia</taxon>
        <taxon>Pteriomorphia</taxon>
        <taxon>Ostreida</taxon>
        <taxon>Ostreoidea</taxon>
        <taxon>Ostreidae</taxon>
        <taxon>Magallana</taxon>
    </lineage>
</organism>